<accession>A0A3A8N1F2</accession>
<comment type="caution">
    <text evidence="2">The sequence shown here is derived from an EMBL/GenBank/DDBJ whole genome shotgun (WGS) entry which is preliminary data.</text>
</comment>
<dbReference type="OrthoDB" id="5512860at2"/>
<proteinExistence type="predicted"/>
<evidence type="ECO:0000313" key="3">
    <source>
        <dbReference type="Proteomes" id="UP000273405"/>
    </source>
</evidence>
<organism evidence="2 3">
    <name type="scientific">Corallococcus sicarius</name>
    <dbReference type="NCBI Taxonomy" id="2316726"/>
    <lineage>
        <taxon>Bacteria</taxon>
        <taxon>Pseudomonadati</taxon>
        <taxon>Myxococcota</taxon>
        <taxon>Myxococcia</taxon>
        <taxon>Myxococcales</taxon>
        <taxon>Cystobacterineae</taxon>
        <taxon>Myxococcaceae</taxon>
        <taxon>Corallococcus</taxon>
    </lineage>
</organism>
<dbReference type="RefSeq" id="WP_120628101.1">
    <property type="nucleotide sequence ID" value="NZ_RAWG01000200.1"/>
</dbReference>
<reference evidence="3" key="1">
    <citation type="submission" date="2018-09" db="EMBL/GenBank/DDBJ databases">
        <authorList>
            <person name="Livingstone P.G."/>
            <person name="Whitworth D.E."/>
        </authorList>
    </citation>
    <scope>NUCLEOTIDE SEQUENCE [LARGE SCALE GENOMIC DNA]</scope>
    <source>
        <strain evidence="3">CA040B</strain>
    </source>
</reference>
<feature type="region of interest" description="Disordered" evidence="1">
    <location>
        <begin position="1"/>
        <end position="31"/>
    </location>
</feature>
<evidence type="ECO:0000256" key="1">
    <source>
        <dbReference type="SAM" id="MobiDB-lite"/>
    </source>
</evidence>
<keyword evidence="3" id="KW-1185">Reference proteome</keyword>
<name>A0A3A8N1F2_9BACT</name>
<sequence>MAPAGNDDFPPDPLFDDSEEQHPGRESRTGGFVPDFVRRMAVAGMGAVFMTEEGIRSLAGQLKLPKEALGFILSQAEKTKDDISRVVAEELRRFMQSEKLRDEFLKLLSGMTVEVKAQIRLVPSEKAEKEEAAPPPEPPAKGKKASEPAPSARVTITELNARRPASKRTKRD</sequence>
<dbReference type="AlphaFoldDB" id="A0A3A8N1F2"/>
<dbReference type="EMBL" id="RAWG01000200">
    <property type="protein sequence ID" value="RKH38318.1"/>
    <property type="molecule type" value="Genomic_DNA"/>
</dbReference>
<gene>
    <name evidence="2" type="ORF">D7X12_26715</name>
</gene>
<feature type="region of interest" description="Disordered" evidence="1">
    <location>
        <begin position="122"/>
        <end position="172"/>
    </location>
</feature>
<feature type="compositionally biased region" description="Basic and acidic residues" evidence="1">
    <location>
        <begin position="123"/>
        <end position="132"/>
    </location>
</feature>
<evidence type="ECO:0000313" key="2">
    <source>
        <dbReference type="EMBL" id="RKH38318.1"/>
    </source>
</evidence>
<dbReference type="Proteomes" id="UP000273405">
    <property type="component" value="Unassembled WGS sequence"/>
</dbReference>
<protein>
    <submittedName>
        <fullName evidence="2">Uncharacterized protein</fullName>
    </submittedName>
</protein>